<feature type="chain" id="PRO_5046931612" description="VPLPA-CTERM sorting domain-containing protein" evidence="1">
    <location>
        <begin position="24"/>
        <end position="204"/>
    </location>
</feature>
<comment type="caution">
    <text evidence="2">The sequence shown here is derived from an EMBL/GenBank/DDBJ whole genome shotgun (WGS) entry which is preliminary data.</text>
</comment>
<keyword evidence="1" id="KW-0732">Signal</keyword>
<gene>
    <name evidence="2" type="ORF">LNKW23_04250</name>
</gene>
<evidence type="ECO:0000256" key="1">
    <source>
        <dbReference type="SAM" id="SignalP"/>
    </source>
</evidence>
<dbReference type="RefSeq" id="WP_285669857.1">
    <property type="nucleotide sequence ID" value="NZ_BSYI01000002.1"/>
</dbReference>
<proteinExistence type="predicted"/>
<organism evidence="2 3">
    <name type="scientific">Paralimibaculum aggregatum</name>
    <dbReference type="NCBI Taxonomy" id="3036245"/>
    <lineage>
        <taxon>Bacteria</taxon>
        <taxon>Pseudomonadati</taxon>
        <taxon>Pseudomonadota</taxon>
        <taxon>Alphaproteobacteria</taxon>
        <taxon>Rhodobacterales</taxon>
        <taxon>Paracoccaceae</taxon>
        <taxon>Paralimibaculum</taxon>
    </lineage>
</organism>
<evidence type="ECO:0000313" key="2">
    <source>
        <dbReference type="EMBL" id="GMG81213.1"/>
    </source>
</evidence>
<name>A0ABQ6LCW4_9RHOB</name>
<evidence type="ECO:0000313" key="3">
    <source>
        <dbReference type="Proteomes" id="UP001239909"/>
    </source>
</evidence>
<protein>
    <recommendedName>
        <fullName evidence="4">VPLPA-CTERM sorting domain-containing protein</fullName>
    </recommendedName>
</protein>
<sequence length="204" mass="21001">MRPSSLIAAVLAIAGLGCGPAAAAHLLVDGDGRLIGAEGVVTPLGIYDITLHETSCVALYNGCDGPEDVDFPDLDLARSVGQAVLEQVLIDGPAGNFRSDPTAIFGCSDPLRCYVVIPAEVDGAYDGMWAAAPFLNLYHISLGLPGSGVASSWTTRVESMALRDDSVLASFERVGDADVPLPAALWLLLGGLGGLAVAGRRRIG</sequence>
<dbReference type="EMBL" id="BSYI01000002">
    <property type="protein sequence ID" value="GMG81213.1"/>
    <property type="molecule type" value="Genomic_DNA"/>
</dbReference>
<dbReference type="Proteomes" id="UP001239909">
    <property type="component" value="Unassembled WGS sequence"/>
</dbReference>
<reference evidence="2 3" key="1">
    <citation type="submission" date="2023-04" db="EMBL/GenBank/DDBJ databases">
        <title>Marinoamorphus aggregata gen. nov., sp. Nov., isolate from tissue of brittle star Ophioplocus japonicus.</title>
        <authorList>
            <person name="Kawano K."/>
            <person name="Sawayama S."/>
            <person name="Nakagawa S."/>
        </authorList>
    </citation>
    <scope>NUCLEOTIDE SEQUENCE [LARGE SCALE GENOMIC DNA]</scope>
    <source>
        <strain evidence="2 3">NKW23</strain>
    </source>
</reference>
<dbReference type="InterPro" id="IPR022472">
    <property type="entry name" value="VPLPA-CTERM"/>
</dbReference>
<keyword evidence="3" id="KW-1185">Reference proteome</keyword>
<dbReference type="NCBIfam" id="TIGR03370">
    <property type="entry name" value="VPLPA-CTERM"/>
    <property type="match status" value="1"/>
</dbReference>
<accession>A0ABQ6LCW4</accession>
<evidence type="ECO:0008006" key="4">
    <source>
        <dbReference type="Google" id="ProtNLM"/>
    </source>
</evidence>
<feature type="signal peptide" evidence="1">
    <location>
        <begin position="1"/>
        <end position="23"/>
    </location>
</feature>
<dbReference type="PROSITE" id="PS51257">
    <property type="entry name" value="PROKAR_LIPOPROTEIN"/>
    <property type="match status" value="1"/>
</dbReference>